<evidence type="ECO:0000313" key="2">
    <source>
        <dbReference type="EMBL" id="ETR97169.1"/>
    </source>
</evidence>
<evidence type="ECO:0000313" key="3">
    <source>
        <dbReference type="Proteomes" id="UP000024376"/>
    </source>
</evidence>
<dbReference type="OrthoDB" id="5946976at2759"/>
<protein>
    <submittedName>
        <fullName evidence="2">Beta-lactamase</fullName>
    </submittedName>
</protein>
<accession>A0A024RVH4</accession>
<dbReference type="EMBL" id="KI911176">
    <property type="protein sequence ID" value="ETR97169.1"/>
    <property type="molecule type" value="Genomic_DNA"/>
</dbReference>
<dbReference type="SUPFAM" id="SSF56601">
    <property type="entry name" value="beta-lactamase/transpeptidase-like"/>
    <property type="match status" value="1"/>
</dbReference>
<dbReference type="Gene3D" id="3.40.710.10">
    <property type="entry name" value="DD-peptidase/beta-lactamase superfamily"/>
    <property type="match status" value="1"/>
</dbReference>
<feature type="domain" description="Beta-lactamase-related" evidence="1">
    <location>
        <begin position="16"/>
        <end position="359"/>
    </location>
</feature>
<dbReference type="HOGENOM" id="CLU_035614_3_0_1"/>
<dbReference type="Proteomes" id="UP000024376">
    <property type="component" value="Unassembled WGS sequence"/>
</dbReference>
<dbReference type="PANTHER" id="PTHR43319:SF3">
    <property type="entry name" value="BETA-LACTAMASE-RELATED DOMAIN-CONTAINING PROTEIN"/>
    <property type="match status" value="1"/>
</dbReference>
<dbReference type="InterPro" id="IPR001466">
    <property type="entry name" value="Beta-lactam-related"/>
</dbReference>
<organism evidence="2 3">
    <name type="scientific">Hypocrea jecorina (strain ATCC 56765 / BCRC 32924 / NRRL 11460 / Rut C-30)</name>
    <name type="common">Trichoderma reesei</name>
    <dbReference type="NCBI Taxonomy" id="1344414"/>
    <lineage>
        <taxon>Eukaryota</taxon>
        <taxon>Fungi</taxon>
        <taxon>Dikarya</taxon>
        <taxon>Ascomycota</taxon>
        <taxon>Pezizomycotina</taxon>
        <taxon>Sordariomycetes</taxon>
        <taxon>Hypocreomycetidae</taxon>
        <taxon>Hypocreales</taxon>
        <taxon>Hypocreaceae</taxon>
        <taxon>Trichoderma</taxon>
    </lineage>
</organism>
<evidence type="ECO:0000259" key="1">
    <source>
        <dbReference type="Pfam" id="PF00144"/>
    </source>
</evidence>
<dbReference type="Pfam" id="PF00144">
    <property type="entry name" value="Beta-lactamase"/>
    <property type="match status" value="1"/>
</dbReference>
<sequence>MAQIHGHCDPQFEALKALFQKNLDSKAEIGASITVNLGGKNVVDLYGGFTDEACTRPWEADTIVGVWSSTKGVTSLALLMLIDRGLVDPYEKVAKYWPEFAANGKEDIEIRHLLSHTSGLSAWEDRITLEEMCNQDFAASKLAAQAPLWKPGSASAYHVFTFGVLITEVIRRVTGKSLKEFVAEEIAGPLGADFQIGLKNEDITRTSDVIPQKDEPSPARGLPEEGSVAFKSMMHPGLDTGMLQREEIRRADLGSLNGFTNARGMNRIFSVLALGGEVDGVRLLSQKTIELVFEEMADGIDLATGMPVSWGVGYALGGRGFVDFMPTGRIGVWGGWGGSLFVFDADRGLTFTYAMNQMSHRIMAEGREGQYVRAVYESLGVEV</sequence>
<dbReference type="KEGG" id="trr:M419DRAFT_92304"/>
<reference evidence="3" key="1">
    <citation type="journal article" date="2013" name="Ind. Biotechnol.">
        <title>Comparative genomics analysis of Trichoderma reesei strains.</title>
        <authorList>
            <person name="Koike H."/>
            <person name="Aerts A."/>
            <person name="LaButti K."/>
            <person name="Grigoriev I.V."/>
            <person name="Baker S.E."/>
        </authorList>
    </citation>
    <scope>NUCLEOTIDE SEQUENCE [LARGE SCALE GENOMIC DNA]</scope>
    <source>
        <strain evidence="3">ATCC 56765 / BCRC 32924 / NRRL 11460 / Rut C-30</strain>
    </source>
</reference>
<proteinExistence type="predicted"/>
<dbReference type="InterPro" id="IPR052907">
    <property type="entry name" value="Beta-lactamase/esterase"/>
</dbReference>
<gene>
    <name evidence="2" type="ORF">M419DRAFT_92304</name>
</gene>
<dbReference type="AlphaFoldDB" id="A0A024RVH4"/>
<dbReference type="InterPro" id="IPR012338">
    <property type="entry name" value="Beta-lactam/transpept-like"/>
</dbReference>
<dbReference type="PANTHER" id="PTHR43319">
    <property type="entry name" value="BETA-LACTAMASE-RELATED"/>
    <property type="match status" value="1"/>
</dbReference>
<name>A0A024RVH4_HYPJR</name>